<keyword evidence="1" id="KW-0472">Membrane</keyword>
<comment type="caution">
    <text evidence="3">The sequence shown here is derived from an EMBL/GenBank/DDBJ whole genome shotgun (WGS) entry which is preliminary data.</text>
</comment>
<proteinExistence type="predicted"/>
<keyword evidence="1" id="KW-1133">Transmembrane helix</keyword>
<evidence type="ECO:0000256" key="1">
    <source>
        <dbReference type="SAM" id="Phobius"/>
    </source>
</evidence>
<dbReference type="RefSeq" id="WP_377140048.1">
    <property type="nucleotide sequence ID" value="NZ_JBHTIA010000003.1"/>
</dbReference>
<protein>
    <submittedName>
        <fullName evidence="3">DUF4134 family protein</fullName>
    </submittedName>
</protein>
<name>A0ABW2ZEG2_9SPHI</name>
<feature type="signal peptide" evidence="2">
    <location>
        <begin position="1"/>
        <end position="19"/>
    </location>
</feature>
<accession>A0ABW2ZEG2</accession>
<dbReference type="Proteomes" id="UP001597073">
    <property type="component" value="Unassembled WGS sequence"/>
</dbReference>
<feature type="transmembrane region" description="Helical" evidence="1">
    <location>
        <begin position="75"/>
        <end position="95"/>
    </location>
</feature>
<keyword evidence="4" id="KW-1185">Reference proteome</keyword>
<evidence type="ECO:0000313" key="4">
    <source>
        <dbReference type="Proteomes" id="UP001597073"/>
    </source>
</evidence>
<organism evidence="3 4">
    <name type="scientific">Mucilaginibacter lutimaris</name>
    <dbReference type="NCBI Taxonomy" id="931629"/>
    <lineage>
        <taxon>Bacteria</taxon>
        <taxon>Pseudomonadati</taxon>
        <taxon>Bacteroidota</taxon>
        <taxon>Sphingobacteriia</taxon>
        <taxon>Sphingobacteriales</taxon>
        <taxon>Sphingobacteriaceae</taxon>
        <taxon>Mucilaginibacter</taxon>
    </lineage>
</organism>
<reference evidence="4" key="1">
    <citation type="journal article" date="2019" name="Int. J. Syst. Evol. Microbiol.">
        <title>The Global Catalogue of Microorganisms (GCM) 10K type strain sequencing project: providing services to taxonomists for standard genome sequencing and annotation.</title>
        <authorList>
            <consortium name="The Broad Institute Genomics Platform"/>
            <consortium name="The Broad Institute Genome Sequencing Center for Infectious Disease"/>
            <person name="Wu L."/>
            <person name="Ma J."/>
        </authorList>
    </citation>
    <scope>NUCLEOTIDE SEQUENCE [LARGE SCALE GENOMIC DNA]</scope>
    <source>
        <strain evidence="4">CCUG 60742</strain>
    </source>
</reference>
<sequence length="97" mass="10694">MMKLSLTLFCCMMALSAAAQPGISEMQKARDDLAADFFSTFDLSLVLATLFGLTGAVKIYHNWQMGKHHIDSDVAAWFYAAFFMILSGAFLKAIFGI</sequence>
<evidence type="ECO:0000256" key="2">
    <source>
        <dbReference type="SAM" id="SignalP"/>
    </source>
</evidence>
<dbReference type="InterPro" id="IPR025408">
    <property type="entry name" value="DUF4134"/>
</dbReference>
<dbReference type="Pfam" id="PF13572">
    <property type="entry name" value="DUF4134"/>
    <property type="match status" value="1"/>
</dbReference>
<dbReference type="EMBL" id="JBHTIA010000003">
    <property type="protein sequence ID" value="MFD0764509.1"/>
    <property type="molecule type" value="Genomic_DNA"/>
</dbReference>
<feature type="chain" id="PRO_5047265665" evidence="2">
    <location>
        <begin position="20"/>
        <end position="97"/>
    </location>
</feature>
<keyword evidence="1" id="KW-0812">Transmembrane</keyword>
<feature type="transmembrane region" description="Helical" evidence="1">
    <location>
        <begin position="43"/>
        <end position="63"/>
    </location>
</feature>
<keyword evidence="2" id="KW-0732">Signal</keyword>
<gene>
    <name evidence="3" type="ORF">ACFQZI_06570</name>
</gene>
<evidence type="ECO:0000313" key="3">
    <source>
        <dbReference type="EMBL" id="MFD0764509.1"/>
    </source>
</evidence>